<reference evidence="1 2" key="1">
    <citation type="submission" date="2012-03" db="EMBL/GenBank/DDBJ databases">
        <authorList>
            <person name="Rasko D."/>
            <person name="Redman J."/>
            <person name="Daugherty S.C."/>
            <person name="Tallon L."/>
            <person name="Sadzewicz L."/>
            <person name="Jones K."/>
            <person name="Santana-Cruz I."/>
            <person name="Liu X."/>
        </authorList>
    </citation>
    <scope>NUCLEOTIDE SEQUENCE [LARGE SCALE GENOMIC DNA]</scope>
    <source>
        <strain evidence="1 2">K-315</strain>
    </source>
</reference>
<protein>
    <submittedName>
        <fullName evidence="1">Uncharacterized protein</fullName>
    </submittedName>
</protein>
<dbReference type="AlphaFoldDB" id="I6CPN4"/>
<sequence>MTLKPTPAAASGIASMPAPIVVPATIKTLPRVLFFTLSSVLTIFMSDICGAG</sequence>
<evidence type="ECO:0000313" key="1">
    <source>
        <dbReference type="EMBL" id="EIQ21476.1"/>
    </source>
</evidence>
<name>I6CPN4_SHIFL</name>
<organism evidence="1 2">
    <name type="scientific">Shigella flexneri K-315</name>
    <dbReference type="NCBI Taxonomy" id="766150"/>
    <lineage>
        <taxon>Bacteria</taxon>
        <taxon>Pseudomonadati</taxon>
        <taxon>Pseudomonadota</taxon>
        <taxon>Gammaproteobacteria</taxon>
        <taxon>Enterobacterales</taxon>
        <taxon>Enterobacteriaceae</taxon>
        <taxon>Shigella</taxon>
    </lineage>
</organism>
<dbReference type="PATRIC" id="fig|766150.3.peg.2103"/>
<gene>
    <name evidence="1" type="ORF">SFK315_2155</name>
</gene>
<evidence type="ECO:0000313" key="2">
    <source>
        <dbReference type="Proteomes" id="UP000005407"/>
    </source>
</evidence>
<accession>I6CPN4</accession>
<dbReference type="Proteomes" id="UP000005407">
    <property type="component" value="Unassembled WGS sequence"/>
</dbReference>
<dbReference type="EMBL" id="AKMY01000042">
    <property type="protein sequence ID" value="EIQ21476.1"/>
    <property type="molecule type" value="Genomic_DNA"/>
</dbReference>
<proteinExistence type="predicted"/>
<comment type="caution">
    <text evidence="1">The sequence shown here is derived from an EMBL/GenBank/DDBJ whole genome shotgun (WGS) entry which is preliminary data.</text>
</comment>